<evidence type="ECO:0000259" key="1">
    <source>
        <dbReference type="Pfam" id="PF00561"/>
    </source>
</evidence>
<protein>
    <submittedName>
        <fullName evidence="2">Alpha/beta hydrolase fold protein</fullName>
    </submittedName>
</protein>
<dbReference type="PATRIC" id="fig|246196.56.peg.4977"/>
<name>I7GDA4_MYCS2</name>
<organism evidence="2 3">
    <name type="scientific">Mycolicibacterium smegmatis (strain ATCC 700084 / mc(2)155)</name>
    <name type="common">Mycobacterium smegmatis</name>
    <dbReference type="NCBI Taxonomy" id="246196"/>
    <lineage>
        <taxon>Bacteria</taxon>
        <taxon>Bacillati</taxon>
        <taxon>Actinomycetota</taxon>
        <taxon>Actinomycetes</taxon>
        <taxon>Mycobacteriales</taxon>
        <taxon>Mycobacteriaceae</taxon>
        <taxon>Mycolicibacterium</taxon>
    </lineage>
</organism>
<dbReference type="EMBL" id="CP001663">
    <property type="protein sequence ID" value="AFP41316.1"/>
    <property type="molecule type" value="Genomic_DNA"/>
</dbReference>
<accession>I7GDA4</accession>
<proteinExistence type="predicted"/>
<dbReference type="Proteomes" id="UP000006158">
    <property type="component" value="Chromosome"/>
</dbReference>
<dbReference type="AlphaFoldDB" id="I7GDA4"/>
<sequence>MRLAFSTVVMPSLYRGRTPRALLWISPNQNVRAEWFPMANHGRKHATLAALPGVRAVRRPVAPGADEQFDVFYVRAGRKSRHPVVLIPGGPGVASIQQYRGLRRRLATSGLDVIMVEHRGIGMSRRTDAGADLPAEAITVEQVLDDIAAVLDDAGVGTAVVYGTSYGSYLASGVGVRHPGRVAAMVLDSPVLSAHDLDEMRTAIRNLLWEGTGPDTAALAPKVRKLVETGRLTGGQLAGLLYGYGGARLLDRQLDLLLDGHTLLWRTLGRLGRVSTRKAPYRNEIDLVGRIAFRELNYAGVPDGLPLDPALEMAEMARATKFHEPFEAEPYDLTAEMPKFTWPTVVVSGGRDLITPPALAQRVASLIPGATPVCMATAAHSIVDTRERAAIAIMQAVCNGAAEQLPHTADELDALPPRMPIRLLVAAISAAVAAEGMADSVLPATS</sequence>
<keyword evidence="2" id="KW-0378">Hydrolase</keyword>
<feature type="domain" description="AB hydrolase-1" evidence="1">
    <location>
        <begin position="83"/>
        <end position="206"/>
    </location>
</feature>
<dbReference type="InterPro" id="IPR050471">
    <property type="entry name" value="AB_hydrolase"/>
</dbReference>
<dbReference type="SUPFAM" id="SSF53474">
    <property type="entry name" value="alpha/beta-Hydrolases"/>
    <property type="match status" value="1"/>
</dbReference>
<dbReference type="InterPro" id="IPR029058">
    <property type="entry name" value="AB_hydrolase_fold"/>
</dbReference>
<reference evidence="2 3" key="1">
    <citation type="journal article" date="2007" name="Genome Biol.">
        <title>Interrupted coding sequences in Mycobacterium smegmatis: authentic mutations or sequencing errors?</title>
        <authorList>
            <person name="Deshayes C."/>
            <person name="Perrodou E."/>
            <person name="Gallien S."/>
            <person name="Euphrasie D."/>
            <person name="Schaeffer C."/>
            <person name="Van-Dorsselaer A."/>
            <person name="Poch O."/>
            <person name="Lecompte O."/>
            <person name="Reyrat J.M."/>
        </authorList>
    </citation>
    <scope>NUCLEOTIDE SEQUENCE [LARGE SCALE GENOMIC DNA]</scope>
    <source>
        <strain evidence="3">ATCC 700084 / mc(2)155</strain>
    </source>
</reference>
<dbReference type="PANTHER" id="PTHR43433:SF5">
    <property type="entry name" value="AB HYDROLASE-1 DOMAIN-CONTAINING PROTEIN"/>
    <property type="match status" value="1"/>
</dbReference>
<evidence type="ECO:0000313" key="3">
    <source>
        <dbReference type="Proteomes" id="UP000006158"/>
    </source>
</evidence>
<dbReference type="PANTHER" id="PTHR43433">
    <property type="entry name" value="HYDROLASE, ALPHA/BETA FOLD FAMILY PROTEIN"/>
    <property type="match status" value="1"/>
</dbReference>
<dbReference type="Pfam" id="PF00561">
    <property type="entry name" value="Abhydrolase_1"/>
    <property type="match status" value="1"/>
</dbReference>
<gene>
    <name evidence="2" type="ordered locus">MSMEI_4872</name>
</gene>
<dbReference type="InterPro" id="IPR000073">
    <property type="entry name" value="AB_hydrolase_1"/>
</dbReference>
<dbReference type="GO" id="GO:0016787">
    <property type="term" value="F:hydrolase activity"/>
    <property type="evidence" value="ECO:0007669"/>
    <property type="project" value="UniProtKB-KW"/>
</dbReference>
<dbReference type="KEGG" id="msg:MSMEI_4872"/>
<reference evidence="2 3" key="2">
    <citation type="journal article" date="2009" name="Genome Res.">
        <title>Ortho-proteogenomics: multiple proteomes investigation through orthology and a new MS-based protocol.</title>
        <authorList>
            <person name="Gallien S."/>
            <person name="Perrodou E."/>
            <person name="Carapito C."/>
            <person name="Deshayes C."/>
            <person name="Reyrat J.M."/>
            <person name="Van Dorsselaer A."/>
            <person name="Poch O."/>
            <person name="Schaeffer C."/>
            <person name="Lecompte O."/>
        </authorList>
    </citation>
    <scope>NUCLEOTIDE SEQUENCE [LARGE SCALE GENOMIC DNA]</scope>
    <source>
        <strain evidence="3">ATCC 700084 / mc(2)155</strain>
    </source>
</reference>
<dbReference type="Gene3D" id="3.40.50.1820">
    <property type="entry name" value="alpha/beta hydrolase"/>
    <property type="match status" value="1"/>
</dbReference>
<evidence type="ECO:0000313" key="2">
    <source>
        <dbReference type="EMBL" id="AFP41316.1"/>
    </source>
</evidence>